<organism evidence="4 5">
    <name type="scientific">Parasulfuritortus cantonensis</name>
    <dbReference type="NCBI Taxonomy" id="2528202"/>
    <lineage>
        <taxon>Bacteria</taxon>
        <taxon>Pseudomonadati</taxon>
        <taxon>Pseudomonadota</taxon>
        <taxon>Betaproteobacteria</taxon>
        <taxon>Nitrosomonadales</taxon>
        <taxon>Thiobacillaceae</taxon>
        <taxon>Parasulfuritortus</taxon>
    </lineage>
</organism>
<dbReference type="InterPro" id="IPR020806">
    <property type="entry name" value="PKS_PP-bd"/>
</dbReference>
<gene>
    <name evidence="4" type="ORF">EZJ19_07875</name>
</gene>
<keyword evidence="2" id="KW-0597">Phosphoprotein</keyword>
<dbReference type="InterPro" id="IPR036736">
    <property type="entry name" value="ACP-like_sf"/>
</dbReference>
<comment type="caution">
    <text evidence="4">The sequence shown here is derived from an EMBL/GenBank/DDBJ whole genome shotgun (WGS) entry which is preliminary data.</text>
</comment>
<dbReference type="Proteomes" id="UP000295443">
    <property type="component" value="Unassembled WGS sequence"/>
</dbReference>
<evidence type="ECO:0000259" key="3">
    <source>
        <dbReference type="PROSITE" id="PS50075"/>
    </source>
</evidence>
<dbReference type="SMART" id="SM00823">
    <property type="entry name" value="PKS_PP"/>
    <property type="match status" value="1"/>
</dbReference>
<dbReference type="AlphaFoldDB" id="A0A4R1BDU5"/>
<protein>
    <submittedName>
        <fullName evidence="4">Acyl carrier protein</fullName>
    </submittedName>
</protein>
<evidence type="ECO:0000256" key="2">
    <source>
        <dbReference type="ARBA" id="ARBA00022553"/>
    </source>
</evidence>
<feature type="domain" description="Carrier" evidence="3">
    <location>
        <begin position="1"/>
        <end position="77"/>
    </location>
</feature>
<dbReference type="OrthoDB" id="9804551at2"/>
<evidence type="ECO:0000313" key="4">
    <source>
        <dbReference type="EMBL" id="TCJ15217.1"/>
    </source>
</evidence>
<dbReference type="SUPFAM" id="SSF47336">
    <property type="entry name" value="ACP-like"/>
    <property type="match status" value="1"/>
</dbReference>
<reference evidence="4 5" key="1">
    <citation type="submission" date="2019-03" db="EMBL/GenBank/DDBJ databases">
        <title>Genome sequence of Thiobacillaceae bacterium LSR1, a sulfur-oxidizing bacterium isolated from freshwater sediment.</title>
        <authorList>
            <person name="Li S."/>
        </authorList>
    </citation>
    <scope>NUCLEOTIDE SEQUENCE [LARGE SCALE GENOMIC DNA]</scope>
    <source>
        <strain evidence="4 5">LSR1</strain>
    </source>
</reference>
<dbReference type="InterPro" id="IPR006162">
    <property type="entry name" value="Ppantetheine_attach_site"/>
</dbReference>
<accession>A0A4R1BDU5</accession>
<keyword evidence="1" id="KW-0596">Phosphopantetheine</keyword>
<evidence type="ECO:0000256" key="1">
    <source>
        <dbReference type="ARBA" id="ARBA00022450"/>
    </source>
</evidence>
<dbReference type="GO" id="GO:0031177">
    <property type="term" value="F:phosphopantetheine binding"/>
    <property type="evidence" value="ECO:0007669"/>
    <property type="project" value="InterPro"/>
</dbReference>
<dbReference type="InterPro" id="IPR009081">
    <property type="entry name" value="PP-bd_ACP"/>
</dbReference>
<name>A0A4R1BDU5_9PROT</name>
<evidence type="ECO:0000313" key="5">
    <source>
        <dbReference type="Proteomes" id="UP000295443"/>
    </source>
</evidence>
<dbReference type="Pfam" id="PF00550">
    <property type="entry name" value="PP-binding"/>
    <property type="match status" value="1"/>
</dbReference>
<dbReference type="Gene3D" id="1.10.1200.10">
    <property type="entry name" value="ACP-like"/>
    <property type="match status" value="1"/>
</dbReference>
<keyword evidence="5" id="KW-1185">Reference proteome</keyword>
<dbReference type="PROSITE" id="PS50075">
    <property type="entry name" value="CARRIER"/>
    <property type="match status" value="1"/>
</dbReference>
<dbReference type="EMBL" id="SJZB01000029">
    <property type="protein sequence ID" value="TCJ15217.1"/>
    <property type="molecule type" value="Genomic_DNA"/>
</dbReference>
<dbReference type="RefSeq" id="WP_131446346.1">
    <property type="nucleotide sequence ID" value="NZ_SJZB01000029.1"/>
</dbReference>
<sequence length="84" mass="9344">MKTIEEEVASVLATICHRDRVSLLDELVRDLGVDSLSFVQLVVALEQRTGVSFDDEDLMLSMYPTVADLARYLARRANPSEATS</sequence>
<dbReference type="PROSITE" id="PS00012">
    <property type="entry name" value="PHOSPHOPANTETHEINE"/>
    <property type="match status" value="1"/>
</dbReference>
<proteinExistence type="predicted"/>